<dbReference type="OrthoDB" id="8779278at2"/>
<dbReference type="PATRIC" id="fig|762836.4.peg.3413"/>
<organism evidence="1 2">
    <name type="scientific">Duganella phyllosphaerae</name>
    <dbReference type="NCBI Taxonomy" id="762836"/>
    <lineage>
        <taxon>Bacteria</taxon>
        <taxon>Pseudomonadati</taxon>
        <taxon>Pseudomonadota</taxon>
        <taxon>Betaproteobacteria</taxon>
        <taxon>Burkholderiales</taxon>
        <taxon>Oxalobacteraceae</taxon>
        <taxon>Telluria group</taxon>
        <taxon>Duganella</taxon>
    </lineage>
</organism>
<gene>
    <name evidence="1" type="ORF">DUPY_33180</name>
</gene>
<comment type="caution">
    <text evidence="1">The sequence shown here is derived from an EMBL/GenBank/DDBJ whole genome shotgun (WGS) entry which is preliminary data.</text>
</comment>
<accession>A0A1E7WHD7</accession>
<protein>
    <submittedName>
        <fullName evidence="1">Uncharacterized protein</fullName>
    </submittedName>
</protein>
<reference evidence="2" key="1">
    <citation type="journal article" date="2016" name="Front. Microbiol.">
        <title>Molecular Keys to the Janthinobacterium and Duganella spp. Interaction with the Plant Pathogen Fusarium graminearum.</title>
        <authorList>
            <person name="Haack F.S."/>
            <person name="Poehlein A."/>
            <person name="Kroger C."/>
            <person name="Voigt C.A."/>
            <person name="Piepenbring M."/>
            <person name="Bode H.B."/>
            <person name="Daniel R."/>
            <person name="Schafer W."/>
            <person name="Streit W.R."/>
        </authorList>
    </citation>
    <scope>NUCLEOTIDE SEQUENCE [LARGE SCALE GENOMIC DNA]</scope>
    <source>
        <strain evidence="2">T54</strain>
    </source>
</reference>
<keyword evidence="2" id="KW-1185">Reference proteome</keyword>
<evidence type="ECO:0000313" key="1">
    <source>
        <dbReference type="EMBL" id="OEZ98045.1"/>
    </source>
</evidence>
<dbReference type="EMBL" id="LROM01000093">
    <property type="protein sequence ID" value="OEZ98045.1"/>
    <property type="molecule type" value="Genomic_DNA"/>
</dbReference>
<sequence>MSKTNRLDWSRQVTLMNERIKSFQANPGEQELEAVIEELKAYAEAARNGGIEIPARFTVN</sequence>
<dbReference type="RefSeq" id="WP_141749579.1">
    <property type="nucleotide sequence ID" value="NZ_LROM01000093.1"/>
</dbReference>
<dbReference type="AlphaFoldDB" id="A0A1E7WHD7"/>
<dbReference type="Proteomes" id="UP000175989">
    <property type="component" value="Unassembled WGS sequence"/>
</dbReference>
<name>A0A1E7WHD7_9BURK</name>
<proteinExistence type="predicted"/>
<evidence type="ECO:0000313" key="2">
    <source>
        <dbReference type="Proteomes" id="UP000175989"/>
    </source>
</evidence>